<organism evidence="2">
    <name type="scientific">Guillardia theta (strain CCMP2712)</name>
    <name type="common">Cryptophyte</name>
    <dbReference type="NCBI Taxonomy" id="905079"/>
    <lineage>
        <taxon>Eukaryota</taxon>
        <taxon>Cryptophyceae</taxon>
        <taxon>Pyrenomonadales</taxon>
        <taxon>Geminigeraceae</taxon>
        <taxon>Guillardia</taxon>
    </lineage>
</organism>
<reference evidence="4" key="2">
    <citation type="submission" date="2012-11" db="EMBL/GenBank/DDBJ databases">
        <authorList>
            <person name="Kuo A."/>
            <person name="Curtis B.A."/>
            <person name="Tanifuji G."/>
            <person name="Burki F."/>
            <person name="Gruber A."/>
            <person name="Irimia M."/>
            <person name="Maruyama S."/>
            <person name="Arias M.C."/>
            <person name="Ball S.G."/>
            <person name="Gile G.H."/>
            <person name="Hirakawa Y."/>
            <person name="Hopkins J.F."/>
            <person name="Rensing S.A."/>
            <person name="Schmutz J."/>
            <person name="Symeonidi A."/>
            <person name="Elias M."/>
            <person name="Eveleigh R.J."/>
            <person name="Herman E.K."/>
            <person name="Klute M.J."/>
            <person name="Nakayama T."/>
            <person name="Obornik M."/>
            <person name="Reyes-Prieto A."/>
            <person name="Armbrust E.V."/>
            <person name="Aves S.J."/>
            <person name="Beiko R.G."/>
            <person name="Coutinho P."/>
            <person name="Dacks J.B."/>
            <person name="Durnford D.G."/>
            <person name="Fast N.M."/>
            <person name="Green B.R."/>
            <person name="Grisdale C."/>
            <person name="Hempe F."/>
            <person name="Henrissat B."/>
            <person name="Hoppner M.P."/>
            <person name="Ishida K.-I."/>
            <person name="Kim E."/>
            <person name="Koreny L."/>
            <person name="Kroth P.G."/>
            <person name="Liu Y."/>
            <person name="Malik S.-B."/>
            <person name="Maier U.G."/>
            <person name="McRose D."/>
            <person name="Mock T."/>
            <person name="Neilson J.A."/>
            <person name="Onodera N.T."/>
            <person name="Poole A.M."/>
            <person name="Pritham E.J."/>
            <person name="Richards T.A."/>
            <person name="Rocap G."/>
            <person name="Roy S.W."/>
            <person name="Sarai C."/>
            <person name="Schaack S."/>
            <person name="Shirato S."/>
            <person name="Slamovits C.H."/>
            <person name="Spencer D.F."/>
            <person name="Suzuki S."/>
            <person name="Worden A.Z."/>
            <person name="Zauner S."/>
            <person name="Barry K."/>
            <person name="Bell C."/>
            <person name="Bharti A.K."/>
            <person name="Crow J.A."/>
            <person name="Grimwood J."/>
            <person name="Kramer R."/>
            <person name="Lindquist E."/>
            <person name="Lucas S."/>
            <person name="Salamov A."/>
            <person name="McFadden G.I."/>
            <person name="Lane C.E."/>
            <person name="Keeling P.J."/>
            <person name="Gray M.W."/>
            <person name="Grigoriev I.V."/>
            <person name="Archibald J.M."/>
        </authorList>
    </citation>
    <scope>NUCLEOTIDE SEQUENCE</scope>
    <source>
        <strain evidence="4">CCMP2712</strain>
    </source>
</reference>
<dbReference type="GeneID" id="17306280"/>
<reference evidence="2 4" key="1">
    <citation type="journal article" date="2012" name="Nature">
        <title>Algal genomes reveal evolutionary mosaicism and the fate of nucleomorphs.</title>
        <authorList>
            <consortium name="DOE Joint Genome Institute"/>
            <person name="Curtis B.A."/>
            <person name="Tanifuji G."/>
            <person name="Burki F."/>
            <person name="Gruber A."/>
            <person name="Irimia M."/>
            <person name="Maruyama S."/>
            <person name="Arias M.C."/>
            <person name="Ball S.G."/>
            <person name="Gile G.H."/>
            <person name="Hirakawa Y."/>
            <person name="Hopkins J.F."/>
            <person name="Kuo A."/>
            <person name="Rensing S.A."/>
            <person name="Schmutz J."/>
            <person name="Symeonidi A."/>
            <person name="Elias M."/>
            <person name="Eveleigh R.J."/>
            <person name="Herman E.K."/>
            <person name="Klute M.J."/>
            <person name="Nakayama T."/>
            <person name="Obornik M."/>
            <person name="Reyes-Prieto A."/>
            <person name="Armbrust E.V."/>
            <person name="Aves S.J."/>
            <person name="Beiko R.G."/>
            <person name="Coutinho P."/>
            <person name="Dacks J.B."/>
            <person name="Durnford D.G."/>
            <person name="Fast N.M."/>
            <person name="Green B.R."/>
            <person name="Grisdale C.J."/>
            <person name="Hempel F."/>
            <person name="Henrissat B."/>
            <person name="Hoppner M.P."/>
            <person name="Ishida K."/>
            <person name="Kim E."/>
            <person name="Koreny L."/>
            <person name="Kroth P.G."/>
            <person name="Liu Y."/>
            <person name="Malik S.B."/>
            <person name="Maier U.G."/>
            <person name="McRose D."/>
            <person name="Mock T."/>
            <person name="Neilson J.A."/>
            <person name="Onodera N.T."/>
            <person name="Poole A.M."/>
            <person name="Pritham E.J."/>
            <person name="Richards T.A."/>
            <person name="Rocap G."/>
            <person name="Roy S.W."/>
            <person name="Sarai C."/>
            <person name="Schaack S."/>
            <person name="Shirato S."/>
            <person name="Slamovits C.H."/>
            <person name="Spencer D.F."/>
            <person name="Suzuki S."/>
            <person name="Worden A.Z."/>
            <person name="Zauner S."/>
            <person name="Barry K."/>
            <person name="Bell C."/>
            <person name="Bharti A.K."/>
            <person name="Crow J.A."/>
            <person name="Grimwood J."/>
            <person name="Kramer R."/>
            <person name="Lindquist E."/>
            <person name="Lucas S."/>
            <person name="Salamov A."/>
            <person name="McFadden G.I."/>
            <person name="Lane C.E."/>
            <person name="Keeling P.J."/>
            <person name="Gray M.W."/>
            <person name="Grigoriev I.V."/>
            <person name="Archibald J.M."/>
        </authorList>
    </citation>
    <scope>NUCLEOTIDE SEQUENCE</scope>
    <source>
        <strain evidence="2 4">CCMP2712</strain>
    </source>
</reference>
<evidence type="ECO:0000313" key="3">
    <source>
        <dbReference type="EnsemblProtists" id="EKX49647"/>
    </source>
</evidence>
<dbReference type="PaxDb" id="55529-EKX49647"/>
<gene>
    <name evidence="2" type="ORF">GUITHDRAFT_151421</name>
</gene>
<evidence type="ECO:0000313" key="4">
    <source>
        <dbReference type="Proteomes" id="UP000011087"/>
    </source>
</evidence>
<dbReference type="InterPro" id="IPR037401">
    <property type="entry name" value="SnoaL-like"/>
</dbReference>
<protein>
    <recommendedName>
        <fullName evidence="1">SnoaL-like domain-containing protein</fullName>
    </recommendedName>
</protein>
<feature type="domain" description="SnoaL-like" evidence="1">
    <location>
        <begin position="50"/>
        <end position="137"/>
    </location>
</feature>
<proteinExistence type="predicted"/>
<dbReference type="RefSeq" id="XP_005836627.1">
    <property type="nucleotide sequence ID" value="XM_005836570.1"/>
</dbReference>
<dbReference type="SUPFAM" id="SSF54427">
    <property type="entry name" value="NTF2-like"/>
    <property type="match status" value="1"/>
</dbReference>
<dbReference type="PANTHER" id="PTHR33698">
    <property type="entry name" value="NUCLEAR TRANSPORT FACTOR 2 (NTF2)-LIKE PROTEIN"/>
    <property type="match status" value="1"/>
</dbReference>
<dbReference type="KEGG" id="gtt:GUITHDRAFT_151421"/>
<dbReference type="OrthoDB" id="201750at2759"/>
<dbReference type="HOGENOM" id="CLU_069249_3_0_1"/>
<evidence type="ECO:0000313" key="2">
    <source>
        <dbReference type="EMBL" id="EKX49647.1"/>
    </source>
</evidence>
<accession>L1JMG5</accession>
<dbReference type="AlphaFoldDB" id="L1JMG5"/>
<evidence type="ECO:0000259" key="1">
    <source>
        <dbReference type="Pfam" id="PF12680"/>
    </source>
</evidence>
<dbReference type="EMBL" id="JH992981">
    <property type="protein sequence ID" value="EKX49647.1"/>
    <property type="molecule type" value="Genomic_DNA"/>
</dbReference>
<dbReference type="InterPro" id="IPR032710">
    <property type="entry name" value="NTF2-like_dom_sf"/>
</dbReference>
<reference evidence="3" key="3">
    <citation type="submission" date="2015-06" db="UniProtKB">
        <authorList>
            <consortium name="EnsemblProtists"/>
        </authorList>
    </citation>
    <scope>IDENTIFICATION</scope>
</reference>
<dbReference type="Pfam" id="PF12680">
    <property type="entry name" value="SnoaL_2"/>
    <property type="match status" value="1"/>
</dbReference>
<dbReference type="Proteomes" id="UP000011087">
    <property type="component" value="Unassembled WGS sequence"/>
</dbReference>
<keyword evidence="4" id="KW-1185">Reference proteome</keyword>
<dbReference type="Gene3D" id="3.10.450.50">
    <property type="match status" value="1"/>
</dbReference>
<dbReference type="EnsemblProtists" id="EKX49647">
    <property type="protein sequence ID" value="EKX49647"/>
    <property type="gene ID" value="GUITHDRAFT_151421"/>
</dbReference>
<sequence length="170" mass="18972">MPARLACAGTRQTLRASQTNLPGPNTRADELVKWLWNEAQFRPDYPSISLDYFADDVVYEDMVYSEPFVGKDAVREFLLKTKEMAPPDFVFVVDRVSDGVRSCGLTWHIELKTRPDAGKFANGCSFYELNSEGKICYIRDTVESPLKIGSFGLVLANLAAKAIKMTPPPS</sequence>
<name>L1JMG5_GUITC</name>
<dbReference type="PANTHER" id="PTHR33698:SF3">
    <property type="entry name" value="OS09G0266000 PROTEIN"/>
    <property type="match status" value="1"/>
</dbReference>